<dbReference type="AlphaFoldDB" id="A0A397UVI1"/>
<evidence type="ECO:0008006" key="3">
    <source>
        <dbReference type="Google" id="ProtNLM"/>
    </source>
</evidence>
<organism evidence="1 2">
    <name type="scientific">Gigaspora rosea</name>
    <dbReference type="NCBI Taxonomy" id="44941"/>
    <lineage>
        <taxon>Eukaryota</taxon>
        <taxon>Fungi</taxon>
        <taxon>Fungi incertae sedis</taxon>
        <taxon>Mucoromycota</taxon>
        <taxon>Glomeromycotina</taxon>
        <taxon>Glomeromycetes</taxon>
        <taxon>Diversisporales</taxon>
        <taxon>Gigasporaceae</taxon>
        <taxon>Gigaspora</taxon>
    </lineage>
</organism>
<dbReference type="OrthoDB" id="2370036at2759"/>
<proteinExistence type="predicted"/>
<sequence>MTFQRTATSIIVPDFHIIEQFRDSNMHIVKNRQLANKKVKYANGFRKIKKALNIALDLGCEKELINLMTRFIDQKKSAIENVDNENIQIDESQQMIVADPFVTKHCRRPLIKRLKSSSESYCHNELTPHANLQSSSLGIPFANIDLNSHVVDNNAEELCHGSKKKYVCNLCGGTGHNARTCKQQK</sequence>
<dbReference type="EMBL" id="QKWP01001124">
    <property type="protein sequence ID" value="RIB11523.1"/>
    <property type="molecule type" value="Genomic_DNA"/>
</dbReference>
<reference evidence="1 2" key="1">
    <citation type="submission" date="2018-06" db="EMBL/GenBank/DDBJ databases">
        <title>Comparative genomics reveals the genomic features of Rhizophagus irregularis, R. cerebriforme, R. diaphanum and Gigaspora rosea, and their symbiotic lifestyle signature.</title>
        <authorList>
            <person name="Morin E."/>
            <person name="San Clemente H."/>
            <person name="Chen E.C.H."/>
            <person name="De La Providencia I."/>
            <person name="Hainaut M."/>
            <person name="Kuo A."/>
            <person name="Kohler A."/>
            <person name="Murat C."/>
            <person name="Tang N."/>
            <person name="Roy S."/>
            <person name="Loubradou J."/>
            <person name="Henrissat B."/>
            <person name="Grigoriev I.V."/>
            <person name="Corradi N."/>
            <person name="Roux C."/>
            <person name="Martin F.M."/>
        </authorList>
    </citation>
    <scope>NUCLEOTIDE SEQUENCE [LARGE SCALE GENOMIC DNA]</scope>
    <source>
        <strain evidence="1 2">DAOM 194757</strain>
    </source>
</reference>
<evidence type="ECO:0000313" key="1">
    <source>
        <dbReference type="EMBL" id="RIB11523.1"/>
    </source>
</evidence>
<name>A0A397UVI1_9GLOM</name>
<evidence type="ECO:0000313" key="2">
    <source>
        <dbReference type="Proteomes" id="UP000266673"/>
    </source>
</evidence>
<comment type="caution">
    <text evidence="1">The sequence shown here is derived from an EMBL/GenBank/DDBJ whole genome shotgun (WGS) entry which is preliminary data.</text>
</comment>
<gene>
    <name evidence="1" type="ORF">C2G38_2042607</name>
</gene>
<dbReference type="Proteomes" id="UP000266673">
    <property type="component" value="Unassembled WGS sequence"/>
</dbReference>
<keyword evidence="2" id="KW-1185">Reference proteome</keyword>
<accession>A0A397UVI1</accession>
<protein>
    <recommendedName>
        <fullName evidence="3">CCHC-type domain-containing protein</fullName>
    </recommendedName>
</protein>